<protein>
    <submittedName>
        <fullName evidence="2">RNA polymerase Rpb5</fullName>
    </submittedName>
</protein>
<dbReference type="GO" id="GO:0003899">
    <property type="term" value="F:DNA-directed RNA polymerase activity"/>
    <property type="evidence" value="ECO:0007669"/>
    <property type="project" value="InterPro"/>
</dbReference>
<dbReference type="Proteomes" id="UP000332487">
    <property type="component" value="Unassembled WGS sequence"/>
</dbReference>
<name>C7DHC7_MICA2</name>
<reference evidence="2 3" key="2">
    <citation type="journal article" date="2010" name="Proc. Natl. Acad. Sci. U.S.A.">
        <title>Enigmatic, ultrasmall, uncultivated Archaea.</title>
        <authorList>
            <person name="Baker B.J."/>
            <person name="Comolli L.R."/>
            <person name="Dick G.J."/>
            <person name="Hauser L.J."/>
            <person name="Hyatt D."/>
            <person name="Dill B.D."/>
            <person name="Land M.L."/>
            <person name="Verberkmoes N.C."/>
            <person name="Hettich R.L."/>
            <person name="Banfield J.F."/>
        </authorList>
    </citation>
    <scope>NUCLEOTIDE SEQUENCE [LARGE SCALE GENOMIC DNA]</scope>
    <source>
        <strain evidence="2">ARMAN-2</strain>
    </source>
</reference>
<dbReference type="EMBL" id="GG697240">
    <property type="protein sequence ID" value="EET90029.1"/>
    <property type="molecule type" value="Genomic_DNA"/>
</dbReference>
<evidence type="ECO:0000313" key="2">
    <source>
        <dbReference type="EMBL" id="EET90029.1"/>
    </source>
</evidence>
<feature type="domain" description="RNA polymerase subunit H/Rpb5 C-terminal" evidence="1">
    <location>
        <begin position="19"/>
        <end position="83"/>
    </location>
</feature>
<dbReference type="InterPro" id="IPR000783">
    <property type="entry name" value="RNA_pol_subH/Rpb5_C"/>
</dbReference>
<proteinExistence type="predicted"/>
<evidence type="ECO:0000259" key="1">
    <source>
        <dbReference type="Pfam" id="PF01191"/>
    </source>
</evidence>
<dbReference type="SUPFAM" id="SSF55287">
    <property type="entry name" value="RPB5-like RNA polymerase subunit"/>
    <property type="match status" value="1"/>
</dbReference>
<sequence length="87" mass="9822">MSVTLFGELLVSEKNSLDLLVKHELVDAAEAKKIAKKYGISLEKFPKILKSDPQAVKLNAQPGQLIAIHRNDMTGKYIYYRYVIDSL</sequence>
<evidence type="ECO:0000313" key="3">
    <source>
        <dbReference type="Proteomes" id="UP000332487"/>
    </source>
</evidence>
<keyword evidence="3" id="KW-1185">Reference proteome</keyword>
<reference evidence="2 3" key="1">
    <citation type="journal article" date="2009" name="Genome Biol.">
        <title>Community-wide analysis of microbial genome sequence signatures.</title>
        <authorList>
            <person name="Dick G.J."/>
            <person name="Andersson A.F."/>
            <person name="Baker B.J."/>
            <person name="Simmons S.L."/>
            <person name="Thomas B.C."/>
            <person name="Yelton A.P."/>
            <person name="Banfield J.F."/>
        </authorList>
    </citation>
    <scope>NUCLEOTIDE SEQUENCE [LARGE SCALE GENOMIC DNA]</scope>
    <source>
        <strain evidence="2">ARMAN-2</strain>
    </source>
</reference>
<organism evidence="2 3">
    <name type="scientific">Candidatus Micrarchaeum acidiphilum ARMAN-2</name>
    <dbReference type="NCBI Taxonomy" id="425595"/>
    <lineage>
        <taxon>Archaea</taxon>
        <taxon>Candidatus Micrarchaeota</taxon>
        <taxon>Candidatus Micrarchaeia</taxon>
        <taxon>Candidatus Micrarchaeales</taxon>
        <taxon>Candidatus Micrarchaeaceae</taxon>
        <taxon>Candidatus Micrarchaeum</taxon>
    </lineage>
</organism>
<dbReference type="AlphaFoldDB" id="C7DHC7"/>
<accession>C7DHC7</accession>
<dbReference type="GO" id="GO:0003677">
    <property type="term" value="F:DNA binding"/>
    <property type="evidence" value="ECO:0007669"/>
    <property type="project" value="InterPro"/>
</dbReference>
<gene>
    <name evidence="2" type="ORF">UNLARM2_0473</name>
</gene>
<dbReference type="GO" id="GO:0006351">
    <property type="term" value="P:DNA-templated transcription"/>
    <property type="evidence" value="ECO:0007669"/>
    <property type="project" value="InterPro"/>
</dbReference>
<dbReference type="Pfam" id="PF01191">
    <property type="entry name" value="RNA_pol_Rpb5_C"/>
    <property type="match status" value="1"/>
</dbReference>
<dbReference type="InterPro" id="IPR035913">
    <property type="entry name" value="RPB5-like_sf"/>
</dbReference>
<dbReference type="Gene3D" id="3.90.940.20">
    <property type="entry name" value="RPB5-like RNA polymerase subunit"/>
    <property type="match status" value="1"/>
</dbReference>